<keyword evidence="2" id="KW-1185">Reference proteome</keyword>
<evidence type="ECO:0000313" key="1">
    <source>
        <dbReference type="EMBL" id="GFO00128.1"/>
    </source>
</evidence>
<sequence length="158" mass="17908">MPPDSEVDKAQAITCYVKNNPTLKLIRSRQSHKYDSNMKWAHVKRTELLFDEHLRLESIVEANQPSERNGHPVALRTSPLEKSPNMKYLSMQHGQLCFISPTWWKPSLLSEGSGWIVKGRCATCLLPHSCQLCPSSTFHSAHPAGHEADFSRLPIKAY</sequence>
<comment type="caution">
    <text evidence="1">The sequence shown here is derived from an EMBL/GenBank/DDBJ whole genome shotgun (WGS) entry which is preliminary data.</text>
</comment>
<dbReference type="Proteomes" id="UP000735302">
    <property type="component" value="Unassembled WGS sequence"/>
</dbReference>
<protein>
    <submittedName>
        <fullName evidence="1">Uncharacterized protein</fullName>
    </submittedName>
</protein>
<evidence type="ECO:0000313" key="2">
    <source>
        <dbReference type="Proteomes" id="UP000735302"/>
    </source>
</evidence>
<accession>A0AAV3ZZ14</accession>
<gene>
    <name evidence="1" type="ORF">PoB_002663300</name>
</gene>
<dbReference type="EMBL" id="BLXT01003032">
    <property type="protein sequence ID" value="GFO00128.1"/>
    <property type="molecule type" value="Genomic_DNA"/>
</dbReference>
<reference evidence="1 2" key="1">
    <citation type="journal article" date="2021" name="Elife">
        <title>Chloroplast acquisition without the gene transfer in kleptoplastic sea slugs, Plakobranchus ocellatus.</title>
        <authorList>
            <person name="Maeda T."/>
            <person name="Takahashi S."/>
            <person name="Yoshida T."/>
            <person name="Shimamura S."/>
            <person name="Takaki Y."/>
            <person name="Nagai Y."/>
            <person name="Toyoda A."/>
            <person name="Suzuki Y."/>
            <person name="Arimoto A."/>
            <person name="Ishii H."/>
            <person name="Satoh N."/>
            <person name="Nishiyama T."/>
            <person name="Hasebe M."/>
            <person name="Maruyama T."/>
            <person name="Minagawa J."/>
            <person name="Obokata J."/>
            <person name="Shigenobu S."/>
        </authorList>
    </citation>
    <scope>NUCLEOTIDE SEQUENCE [LARGE SCALE GENOMIC DNA]</scope>
</reference>
<proteinExistence type="predicted"/>
<dbReference type="AlphaFoldDB" id="A0AAV3ZZ14"/>
<name>A0AAV3ZZ14_9GAST</name>
<organism evidence="1 2">
    <name type="scientific">Plakobranchus ocellatus</name>
    <dbReference type="NCBI Taxonomy" id="259542"/>
    <lineage>
        <taxon>Eukaryota</taxon>
        <taxon>Metazoa</taxon>
        <taxon>Spiralia</taxon>
        <taxon>Lophotrochozoa</taxon>
        <taxon>Mollusca</taxon>
        <taxon>Gastropoda</taxon>
        <taxon>Heterobranchia</taxon>
        <taxon>Euthyneura</taxon>
        <taxon>Panpulmonata</taxon>
        <taxon>Sacoglossa</taxon>
        <taxon>Placobranchoidea</taxon>
        <taxon>Plakobranchidae</taxon>
        <taxon>Plakobranchus</taxon>
    </lineage>
</organism>